<dbReference type="AlphaFoldDB" id="A0A4S4FGF5"/>
<name>A0A4S4FGF5_9MICO</name>
<reference evidence="2 3" key="1">
    <citation type="submission" date="2019-04" db="EMBL/GenBank/DDBJ databases">
        <authorList>
            <person name="Jiang L."/>
        </authorList>
    </citation>
    <scope>NUCLEOTIDE SEQUENCE [LARGE SCALE GENOMIC DNA]</scope>
    <source>
        <strain evidence="2 3">YIM 131861</strain>
    </source>
</reference>
<protein>
    <submittedName>
        <fullName evidence="2">DUF861 domain-containing protein</fullName>
    </submittedName>
</protein>
<evidence type="ECO:0000313" key="2">
    <source>
        <dbReference type="EMBL" id="THG29068.1"/>
    </source>
</evidence>
<dbReference type="OrthoDB" id="9799053at2"/>
<organism evidence="2 3">
    <name type="scientific">Orlajensenia flava</name>
    <dbReference type="NCBI Taxonomy" id="2565934"/>
    <lineage>
        <taxon>Bacteria</taxon>
        <taxon>Bacillati</taxon>
        <taxon>Actinomycetota</taxon>
        <taxon>Actinomycetes</taxon>
        <taxon>Micrococcales</taxon>
        <taxon>Microbacteriaceae</taxon>
        <taxon>Orlajensenia</taxon>
    </lineage>
</organism>
<dbReference type="Gene3D" id="2.60.120.10">
    <property type="entry name" value="Jelly Rolls"/>
    <property type="match status" value="1"/>
</dbReference>
<accession>A0A4S4FGF5</accession>
<dbReference type="Pfam" id="PF05899">
    <property type="entry name" value="Cupin_3"/>
    <property type="match status" value="1"/>
</dbReference>
<dbReference type="PANTHER" id="PTHR40943:SF1">
    <property type="entry name" value="CYTOPLASMIC PROTEIN"/>
    <property type="match status" value="1"/>
</dbReference>
<dbReference type="SUPFAM" id="SSF51182">
    <property type="entry name" value="RmlC-like cupins"/>
    <property type="match status" value="1"/>
</dbReference>
<dbReference type="PANTHER" id="PTHR40943">
    <property type="entry name" value="CYTOPLASMIC PROTEIN-RELATED"/>
    <property type="match status" value="1"/>
</dbReference>
<dbReference type="InterPro" id="IPR014710">
    <property type="entry name" value="RmlC-like_jellyroll"/>
</dbReference>
<feature type="domain" description="(S)-ureidoglycine aminohydrolase cupin" evidence="1">
    <location>
        <begin position="40"/>
        <end position="107"/>
    </location>
</feature>
<dbReference type="Proteomes" id="UP000307380">
    <property type="component" value="Unassembled WGS sequence"/>
</dbReference>
<evidence type="ECO:0000259" key="1">
    <source>
        <dbReference type="Pfam" id="PF05899"/>
    </source>
</evidence>
<comment type="caution">
    <text evidence="2">The sequence shown here is derived from an EMBL/GenBank/DDBJ whole genome shotgun (WGS) entry which is preliminary data.</text>
</comment>
<dbReference type="RefSeq" id="WP_136425457.1">
    <property type="nucleotide sequence ID" value="NZ_SSSN01000015.1"/>
</dbReference>
<gene>
    <name evidence="2" type="ORF">E6C70_15735</name>
</gene>
<proteinExistence type="predicted"/>
<dbReference type="InterPro" id="IPR011051">
    <property type="entry name" value="RmlC_Cupin_sf"/>
</dbReference>
<keyword evidence="3" id="KW-1185">Reference proteome</keyword>
<sequence length="112" mass="11843">MIEHVRAAALDLDPEPVAVGQIVDGTPTTAVSELGTYGSLDVGVWEMTAGAMSDTEADELFVVIAGSAEVEYVDSGVRATYGVGDVVQLHAGQRTIWRVADRIRKVYLAPAP</sequence>
<evidence type="ECO:0000313" key="3">
    <source>
        <dbReference type="Proteomes" id="UP000307380"/>
    </source>
</evidence>
<dbReference type="InterPro" id="IPR008579">
    <property type="entry name" value="UGlyAH_Cupin_dom"/>
</dbReference>
<dbReference type="EMBL" id="SSSN01000015">
    <property type="protein sequence ID" value="THG29068.1"/>
    <property type="molecule type" value="Genomic_DNA"/>
</dbReference>